<dbReference type="Proteomes" id="UP001299220">
    <property type="component" value="Unassembled WGS sequence"/>
</dbReference>
<dbReference type="SUPFAM" id="SSF52540">
    <property type="entry name" value="P-loop containing nucleoside triphosphate hydrolases"/>
    <property type="match status" value="1"/>
</dbReference>
<dbReference type="Gene3D" id="1.20.1560.10">
    <property type="entry name" value="ABC transporter type 1, transmembrane domain"/>
    <property type="match status" value="1"/>
</dbReference>
<dbReference type="SMART" id="SM00382">
    <property type="entry name" value="AAA"/>
    <property type="match status" value="1"/>
</dbReference>
<keyword evidence="6 7" id="KW-0472">Membrane</keyword>
<organism evidence="10 11">
    <name type="scientific">Anaeromassilibacillus senegalensis</name>
    <dbReference type="NCBI Taxonomy" id="1673717"/>
    <lineage>
        <taxon>Bacteria</taxon>
        <taxon>Bacillati</taxon>
        <taxon>Bacillota</taxon>
        <taxon>Clostridia</taxon>
        <taxon>Eubacteriales</taxon>
        <taxon>Acutalibacteraceae</taxon>
        <taxon>Anaeromassilibacillus</taxon>
    </lineage>
</organism>
<dbReference type="InterPro" id="IPR017871">
    <property type="entry name" value="ABC_transporter-like_CS"/>
</dbReference>
<accession>A0ABS9CQB8</accession>
<dbReference type="CDD" id="cd03251">
    <property type="entry name" value="ABCC_MsbA"/>
    <property type="match status" value="1"/>
</dbReference>
<evidence type="ECO:0000256" key="1">
    <source>
        <dbReference type="ARBA" id="ARBA00004651"/>
    </source>
</evidence>
<dbReference type="InterPro" id="IPR027417">
    <property type="entry name" value="P-loop_NTPase"/>
</dbReference>
<evidence type="ECO:0000256" key="4">
    <source>
        <dbReference type="ARBA" id="ARBA00022840"/>
    </source>
</evidence>
<dbReference type="EMBL" id="JAFBIT010000002">
    <property type="protein sequence ID" value="MCF2652367.1"/>
    <property type="molecule type" value="Genomic_DNA"/>
</dbReference>
<evidence type="ECO:0000256" key="7">
    <source>
        <dbReference type="SAM" id="Phobius"/>
    </source>
</evidence>
<keyword evidence="4 10" id="KW-0067">ATP-binding</keyword>
<dbReference type="PROSITE" id="PS50893">
    <property type="entry name" value="ABC_TRANSPORTER_2"/>
    <property type="match status" value="1"/>
</dbReference>
<dbReference type="PROSITE" id="PS00211">
    <property type="entry name" value="ABC_TRANSPORTER_1"/>
    <property type="match status" value="1"/>
</dbReference>
<dbReference type="PANTHER" id="PTHR43394:SF1">
    <property type="entry name" value="ATP-BINDING CASSETTE SUB-FAMILY B MEMBER 10, MITOCHONDRIAL"/>
    <property type="match status" value="1"/>
</dbReference>
<dbReference type="Gene3D" id="3.40.50.300">
    <property type="entry name" value="P-loop containing nucleotide triphosphate hydrolases"/>
    <property type="match status" value="1"/>
</dbReference>
<dbReference type="PROSITE" id="PS50929">
    <property type="entry name" value="ABC_TM1F"/>
    <property type="match status" value="1"/>
</dbReference>
<dbReference type="SUPFAM" id="SSF90123">
    <property type="entry name" value="ABC transporter transmembrane region"/>
    <property type="match status" value="1"/>
</dbReference>
<dbReference type="Pfam" id="PF00005">
    <property type="entry name" value="ABC_tran"/>
    <property type="match status" value="1"/>
</dbReference>
<dbReference type="InterPro" id="IPR036640">
    <property type="entry name" value="ABC1_TM_sf"/>
</dbReference>
<protein>
    <submittedName>
        <fullName evidence="10">ABC transporter ATP-binding protein</fullName>
    </submittedName>
</protein>
<evidence type="ECO:0000313" key="10">
    <source>
        <dbReference type="EMBL" id="MCF2652367.1"/>
    </source>
</evidence>
<comment type="caution">
    <text evidence="10">The sequence shown here is derived from an EMBL/GenBank/DDBJ whole genome shotgun (WGS) entry which is preliminary data.</text>
</comment>
<dbReference type="CDD" id="cd18549">
    <property type="entry name" value="ABC_6TM_YwjA_like"/>
    <property type="match status" value="1"/>
</dbReference>
<dbReference type="InterPro" id="IPR011527">
    <property type="entry name" value="ABC1_TM_dom"/>
</dbReference>
<gene>
    <name evidence="10" type="ORF">JQM67_07115</name>
</gene>
<keyword evidence="5 7" id="KW-1133">Transmembrane helix</keyword>
<feature type="transmembrane region" description="Helical" evidence="7">
    <location>
        <begin position="301"/>
        <end position="318"/>
    </location>
</feature>
<feature type="transmembrane region" description="Helical" evidence="7">
    <location>
        <begin position="277"/>
        <end position="295"/>
    </location>
</feature>
<dbReference type="InterPro" id="IPR003593">
    <property type="entry name" value="AAA+_ATPase"/>
</dbReference>
<name>A0ABS9CQB8_9FIRM</name>
<feature type="domain" description="ABC transporter" evidence="8">
    <location>
        <begin position="360"/>
        <end position="595"/>
    </location>
</feature>
<feature type="transmembrane region" description="Helical" evidence="7">
    <location>
        <begin position="36"/>
        <end position="60"/>
    </location>
</feature>
<evidence type="ECO:0000256" key="3">
    <source>
        <dbReference type="ARBA" id="ARBA00022741"/>
    </source>
</evidence>
<sequence>MRSGEKRKDGCKLESTQQKKRSKGLIRRFAPYFRKYVWIMIFDLFCAALTTVCELALPLIVQQLTNRGISDIASLTLGYILRIGALYIFLKLVDVGATFFMASIGHIMGTKIETDMRRDLFAHLQKLSFAYFDNTKVGQIMSRITTDLFDVTEFAHHCPEEFFIAGIKIIGSFVILCTMSVPLTLIIFAVLPFMLIAATYFNRKMQQQFRYQRQQLGEINAQVEDSLLGVRVVKSFANEPLEEEKFEKGNMRFYNIKRKRYLYMGGFEASNKFFDGLMYIVVVIAGAIFMMNRAIDPSQLVAYLLYITTLINSIHRIVQFTEQFQSGMTGVERFFQIMDADVDIFDEPGAKDIGAVKGDVSFEHVGFSYMDDGTEVLSNINLDVKAGENIALVGPSGGGKTTLCNLIPRFYDTTEGTIRVDGKDIRTVTLKSLRGQIGFVQQDVYLFSGTVFENIEYGKPGATREEVIGAAKMAGAHEFIESLSNGYDTYVGERGVKLSGGQKQRISIARAFLKNPPILILDEATSALDNESERIVQESLEKLAKGRTTFTIAHRLTTIKNATKILVLTANGIEESGTHKELMRKKGIYYGLYNSYTEMTADTDTE</sequence>
<evidence type="ECO:0000256" key="5">
    <source>
        <dbReference type="ARBA" id="ARBA00022989"/>
    </source>
</evidence>
<evidence type="ECO:0000259" key="8">
    <source>
        <dbReference type="PROSITE" id="PS50893"/>
    </source>
</evidence>
<dbReference type="GO" id="GO:0005524">
    <property type="term" value="F:ATP binding"/>
    <property type="evidence" value="ECO:0007669"/>
    <property type="project" value="UniProtKB-KW"/>
</dbReference>
<evidence type="ECO:0000256" key="2">
    <source>
        <dbReference type="ARBA" id="ARBA00022692"/>
    </source>
</evidence>
<feature type="domain" description="ABC transmembrane type-1" evidence="9">
    <location>
        <begin position="41"/>
        <end position="326"/>
    </location>
</feature>
<keyword evidence="2 7" id="KW-0812">Transmembrane</keyword>
<keyword evidence="3" id="KW-0547">Nucleotide-binding</keyword>
<dbReference type="PANTHER" id="PTHR43394">
    <property type="entry name" value="ATP-DEPENDENT PERMEASE MDL1, MITOCHONDRIAL"/>
    <property type="match status" value="1"/>
</dbReference>
<proteinExistence type="predicted"/>
<comment type="subcellular location">
    <subcellularLocation>
        <location evidence="1">Cell membrane</location>
        <topology evidence="1">Multi-pass membrane protein</topology>
    </subcellularLocation>
</comment>
<dbReference type="Pfam" id="PF00664">
    <property type="entry name" value="ABC_membrane"/>
    <property type="match status" value="1"/>
</dbReference>
<reference evidence="10 11" key="1">
    <citation type="submission" date="2020-12" db="EMBL/GenBank/DDBJ databases">
        <title>Whole genome sequences of gut porcine anaerobes.</title>
        <authorList>
            <person name="Kubasova T."/>
            <person name="Jahodarova E."/>
            <person name="Rychlik I."/>
        </authorList>
    </citation>
    <scope>NUCLEOTIDE SEQUENCE [LARGE SCALE GENOMIC DNA]</scope>
    <source>
        <strain evidence="10 11">An867</strain>
    </source>
</reference>
<evidence type="ECO:0000256" key="6">
    <source>
        <dbReference type="ARBA" id="ARBA00023136"/>
    </source>
</evidence>
<evidence type="ECO:0000313" key="11">
    <source>
        <dbReference type="Proteomes" id="UP001299220"/>
    </source>
</evidence>
<feature type="transmembrane region" description="Helical" evidence="7">
    <location>
        <begin position="169"/>
        <end position="201"/>
    </location>
</feature>
<dbReference type="InterPro" id="IPR003439">
    <property type="entry name" value="ABC_transporter-like_ATP-bd"/>
</dbReference>
<keyword evidence="11" id="KW-1185">Reference proteome</keyword>
<dbReference type="InterPro" id="IPR039421">
    <property type="entry name" value="Type_1_exporter"/>
</dbReference>
<evidence type="ECO:0000259" key="9">
    <source>
        <dbReference type="PROSITE" id="PS50929"/>
    </source>
</evidence>